<protein>
    <recommendedName>
        <fullName evidence="2">Teneurin-like YD-shell domain-containing protein</fullName>
    </recommendedName>
</protein>
<dbReference type="InterPro" id="IPR050708">
    <property type="entry name" value="T6SS_VgrG/RHS"/>
</dbReference>
<dbReference type="NCBIfam" id="TIGR03696">
    <property type="entry name" value="Rhs_assc_core"/>
    <property type="match status" value="1"/>
</dbReference>
<dbReference type="InterPro" id="IPR022385">
    <property type="entry name" value="Rhs_assc_core"/>
</dbReference>
<dbReference type="RefSeq" id="WP_205213869.1">
    <property type="nucleotide sequence ID" value="NZ_JAFFZP010000022.1"/>
</dbReference>
<dbReference type="Gene3D" id="2.180.10.10">
    <property type="entry name" value="RHS repeat-associated core"/>
    <property type="match status" value="1"/>
</dbReference>
<evidence type="ECO:0000256" key="1">
    <source>
        <dbReference type="ARBA" id="ARBA00022737"/>
    </source>
</evidence>
<accession>A0ABS2W9Z1</accession>
<evidence type="ECO:0000313" key="4">
    <source>
        <dbReference type="Proteomes" id="UP000760472"/>
    </source>
</evidence>
<feature type="domain" description="Teneurin-like YD-shell" evidence="2">
    <location>
        <begin position="32"/>
        <end position="141"/>
    </location>
</feature>
<keyword evidence="4" id="KW-1185">Reference proteome</keyword>
<dbReference type="PANTHER" id="PTHR32305">
    <property type="match status" value="1"/>
</dbReference>
<dbReference type="InterPro" id="IPR056823">
    <property type="entry name" value="TEN-like_YD-shell"/>
</dbReference>
<dbReference type="EMBL" id="JAFFZP010000022">
    <property type="protein sequence ID" value="MBN0988425.1"/>
    <property type="molecule type" value="Genomic_DNA"/>
</dbReference>
<reference evidence="3 4" key="1">
    <citation type="submission" date="2021-02" db="EMBL/GenBank/DDBJ databases">
        <title>A novel species of genus Amphritea isolated from a fishpond in China.</title>
        <authorList>
            <person name="Lu H."/>
        </authorList>
    </citation>
    <scope>NUCLEOTIDE SEQUENCE [LARGE SCALE GENOMIC DNA]</scope>
    <source>
        <strain evidence="3 4">RP18W</strain>
    </source>
</reference>
<organism evidence="3 4">
    <name type="scientific">Amphritea pacifica</name>
    <dbReference type="NCBI Taxonomy" id="2811233"/>
    <lineage>
        <taxon>Bacteria</taxon>
        <taxon>Pseudomonadati</taxon>
        <taxon>Pseudomonadota</taxon>
        <taxon>Gammaproteobacteria</taxon>
        <taxon>Oceanospirillales</taxon>
        <taxon>Oceanospirillaceae</taxon>
        <taxon>Amphritea</taxon>
    </lineage>
</organism>
<proteinExistence type="predicted"/>
<dbReference type="Proteomes" id="UP000760472">
    <property type="component" value="Unassembled WGS sequence"/>
</dbReference>
<evidence type="ECO:0000313" key="3">
    <source>
        <dbReference type="EMBL" id="MBN0988425.1"/>
    </source>
</evidence>
<evidence type="ECO:0000259" key="2">
    <source>
        <dbReference type="Pfam" id="PF25023"/>
    </source>
</evidence>
<gene>
    <name evidence="3" type="ORF">JW498_13710</name>
</gene>
<sequence length="475" mass="51380">MITHKQFIYAGGSLVAIHSSGLDSLGAVKAPQTRYLHKDNLGSVDTITDAVGNIVDRMSFDPFGGRRQNNWREATAGVNLIPVLTNRGFTGHEHLDDVGLIHMNGRVYDAELGRFLSADPHIQSLYSTQSFNRYSYVMNNPLKYTDPSGFFFKKLFRSIKKAVSNAIKFVKKYWRQIVSIVIMVYLPGYIPEAWGPVVTGAITGGAAGFVSTGSLKGAVMGAVSGAAFGALHGFDGGVLGSVESIQKIGMHGLVGGITSKMQGGKFGQGFLSAAFTQAVSIGAKGTSLFKTAAGRALNAAERANNAIIAAAIGGTAALVGGGKFMNGAVTGAFSRMLNDDADWNRKAIRAKRVVQIASDKGSYMKTEYGEWQAKPSDQLNVDILDIIPATRTIRALKAIDTLMFNDEVRSVYSVEYREYTDYEYDTLYDLENGKKVNVQFYQGSRRELSTYEKPTGYKEAVGVQSRSCMAMTIGC</sequence>
<keyword evidence="1" id="KW-0677">Repeat</keyword>
<name>A0ABS2W9Z1_9GAMM</name>
<dbReference type="Pfam" id="PF25023">
    <property type="entry name" value="TEN_YD-shell"/>
    <property type="match status" value="1"/>
</dbReference>
<dbReference type="PANTHER" id="PTHR32305:SF15">
    <property type="entry name" value="PROTEIN RHSA-RELATED"/>
    <property type="match status" value="1"/>
</dbReference>
<comment type="caution">
    <text evidence="3">The sequence shown here is derived from an EMBL/GenBank/DDBJ whole genome shotgun (WGS) entry which is preliminary data.</text>
</comment>